<dbReference type="OrthoDB" id="9814826at2"/>
<dbReference type="AlphaFoldDB" id="A0A3L7A349"/>
<comment type="caution">
    <text evidence="2">The sequence shown here is derived from an EMBL/GenBank/DDBJ whole genome shotgun (WGS) entry which is preliminary data.</text>
</comment>
<dbReference type="SUPFAM" id="SSF63380">
    <property type="entry name" value="Riboflavin synthase domain-like"/>
    <property type="match status" value="1"/>
</dbReference>
<dbReference type="PROSITE" id="PS51384">
    <property type="entry name" value="FAD_FR"/>
    <property type="match status" value="1"/>
</dbReference>
<feature type="domain" description="FAD-binding FR-type" evidence="1">
    <location>
        <begin position="18"/>
        <end position="149"/>
    </location>
</feature>
<gene>
    <name evidence="2" type="ORF">D9V32_12545</name>
</gene>
<dbReference type="InterPro" id="IPR039261">
    <property type="entry name" value="FNR_nucleotide-bd"/>
</dbReference>
<dbReference type="Pfam" id="PF04954">
    <property type="entry name" value="SIP"/>
    <property type="match status" value="1"/>
</dbReference>
<dbReference type="EMBL" id="RCUX01000010">
    <property type="protein sequence ID" value="RLP74514.1"/>
    <property type="molecule type" value="Genomic_DNA"/>
</dbReference>
<dbReference type="PANTHER" id="PTHR30157:SF0">
    <property type="entry name" value="NADPH-DEPENDENT FERRIC-CHELATE REDUCTASE"/>
    <property type="match status" value="1"/>
</dbReference>
<dbReference type="CDD" id="cd06193">
    <property type="entry name" value="siderophore_interacting"/>
    <property type="match status" value="1"/>
</dbReference>
<accession>A0A3L7A349</accession>
<dbReference type="InterPro" id="IPR013113">
    <property type="entry name" value="SIP_FAD-bd"/>
</dbReference>
<dbReference type="RefSeq" id="WP_121649263.1">
    <property type="nucleotide sequence ID" value="NZ_RCUX01000010.1"/>
</dbReference>
<reference evidence="2 3" key="1">
    <citation type="submission" date="2018-10" db="EMBL/GenBank/DDBJ databases">
        <authorList>
            <person name="Li J."/>
        </authorList>
    </citation>
    <scope>NUCLEOTIDE SEQUENCE [LARGE SCALE GENOMIC DNA]</scope>
    <source>
        <strain evidence="2 3">IF 016277</strain>
    </source>
</reference>
<dbReference type="Proteomes" id="UP000272503">
    <property type="component" value="Unassembled WGS sequence"/>
</dbReference>
<keyword evidence="3" id="KW-1185">Reference proteome</keyword>
<evidence type="ECO:0000259" key="1">
    <source>
        <dbReference type="PROSITE" id="PS51384"/>
    </source>
</evidence>
<evidence type="ECO:0000313" key="3">
    <source>
        <dbReference type="Proteomes" id="UP000272503"/>
    </source>
</evidence>
<dbReference type="PANTHER" id="PTHR30157">
    <property type="entry name" value="FERRIC REDUCTASE, NADPH-DEPENDENT"/>
    <property type="match status" value="1"/>
</dbReference>
<dbReference type="Pfam" id="PF08021">
    <property type="entry name" value="FAD_binding_9"/>
    <property type="match status" value="1"/>
</dbReference>
<dbReference type="InterPro" id="IPR007037">
    <property type="entry name" value="SIP_rossman_dom"/>
</dbReference>
<proteinExistence type="predicted"/>
<protein>
    <submittedName>
        <fullName evidence="2">Siderophore-interacting protein</fullName>
    </submittedName>
</protein>
<sequence length="283" mass="30707">MPQQHRVHPGSQRVRQPLHARALTVHSRRRLSATLVELRLRGDFEAQPLTSVTGAAAEHVKLIVPDAKTGVLTLPRIVDGRLAPPVDGAAWSSRDYTVRAFTPASADSPAELVLWGVEHPHGPVGAWVAGAAVGDTVGVIGPRGSELFPTDYPHYLVGADETALPALTRWIEEAPHCAHLTVFAEVAHAGARIELPHRDNATVTWLYRDAGESLATAIGELPTNLGNTFVWVAGEAGALIPLRRHLLRERGLDRNQIDISGYWKRGVADLDHHLPLDAEDPEN</sequence>
<dbReference type="InterPro" id="IPR017927">
    <property type="entry name" value="FAD-bd_FR_type"/>
</dbReference>
<dbReference type="GO" id="GO:0016491">
    <property type="term" value="F:oxidoreductase activity"/>
    <property type="evidence" value="ECO:0007669"/>
    <property type="project" value="InterPro"/>
</dbReference>
<organism evidence="2 3">
    <name type="scientific">Mycetocola tolaasinivorans</name>
    <dbReference type="NCBI Taxonomy" id="76635"/>
    <lineage>
        <taxon>Bacteria</taxon>
        <taxon>Bacillati</taxon>
        <taxon>Actinomycetota</taxon>
        <taxon>Actinomycetes</taxon>
        <taxon>Micrococcales</taxon>
        <taxon>Microbacteriaceae</taxon>
        <taxon>Mycetocola</taxon>
    </lineage>
</organism>
<evidence type="ECO:0000313" key="2">
    <source>
        <dbReference type="EMBL" id="RLP74514.1"/>
    </source>
</evidence>
<name>A0A3L7A349_9MICO</name>
<dbReference type="InterPro" id="IPR017938">
    <property type="entry name" value="Riboflavin_synthase-like_b-brl"/>
</dbReference>
<dbReference type="Gene3D" id="3.40.50.80">
    <property type="entry name" value="Nucleotide-binding domain of ferredoxin-NADP reductase (FNR) module"/>
    <property type="match status" value="1"/>
</dbReference>
<dbReference type="Gene3D" id="2.40.30.10">
    <property type="entry name" value="Translation factors"/>
    <property type="match status" value="1"/>
</dbReference>
<dbReference type="InterPro" id="IPR039374">
    <property type="entry name" value="SIP_fam"/>
</dbReference>